<evidence type="ECO:0000259" key="3">
    <source>
        <dbReference type="PROSITE" id="PS50048"/>
    </source>
</evidence>
<evidence type="ECO:0000313" key="5">
    <source>
        <dbReference type="Proteomes" id="UP001303473"/>
    </source>
</evidence>
<accession>A0AAN6MZ22</accession>
<dbReference type="PROSITE" id="PS50048">
    <property type="entry name" value="ZN2_CY6_FUNGAL_2"/>
    <property type="match status" value="1"/>
</dbReference>
<evidence type="ECO:0000313" key="4">
    <source>
        <dbReference type="EMBL" id="KAK3935354.1"/>
    </source>
</evidence>
<dbReference type="InterPro" id="IPR053157">
    <property type="entry name" value="Sterol_Uptake_Regulator"/>
</dbReference>
<dbReference type="Proteomes" id="UP001303473">
    <property type="component" value="Unassembled WGS sequence"/>
</dbReference>
<dbReference type="PANTHER" id="PTHR47784">
    <property type="entry name" value="STEROL UPTAKE CONTROL PROTEIN 2"/>
    <property type="match status" value="1"/>
</dbReference>
<dbReference type="SMART" id="SM00066">
    <property type="entry name" value="GAL4"/>
    <property type="match status" value="1"/>
</dbReference>
<proteinExistence type="predicted"/>
<dbReference type="InterPro" id="IPR036864">
    <property type="entry name" value="Zn2-C6_fun-type_DNA-bd_sf"/>
</dbReference>
<keyword evidence="1" id="KW-0539">Nucleus</keyword>
<evidence type="ECO:0000256" key="2">
    <source>
        <dbReference type="SAM" id="MobiDB-lite"/>
    </source>
</evidence>
<dbReference type="InterPro" id="IPR001138">
    <property type="entry name" value="Zn2Cys6_DnaBD"/>
</dbReference>
<dbReference type="EMBL" id="MU853927">
    <property type="protein sequence ID" value="KAK3935354.1"/>
    <property type="molecule type" value="Genomic_DNA"/>
</dbReference>
<dbReference type="GO" id="GO:0001228">
    <property type="term" value="F:DNA-binding transcription activator activity, RNA polymerase II-specific"/>
    <property type="evidence" value="ECO:0007669"/>
    <property type="project" value="TreeGrafter"/>
</dbReference>
<dbReference type="PANTHER" id="PTHR47784:SF9">
    <property type="entry name" value="ZN(II)2CYS6 TRANSCRIPTION FACTOR (EUROFUNG)"/>
    <property type="match status" value="1"/>
</dbReference>
<name>A0AAN6MZ22_9PEZI</name>
<sequence length="450" mass="50644">MPPSRITVPDTSPTRKRKAHTKSRGGCGNCKIRHVKCDEAKPHCKRCQSFGVSCTYDRISSDLQSLAEAAFTVNIPQTAPVSLNQQVLGMLNDSVRRQSARDRAFQFNMHDLELINRFHERTIMSMGTDDTRHIYQRECVRLAFEHPFLFHLVLTLTLMHDRFNTPAKQTPRELFHWSQGTSQFNKVLSGVNRGALTSSQKDAIWVASTIVGCTTLAQMEGDTPEDVWPLTSSPCDLDWLKMSDGKREIWRIADLRRPDSALRDLAHAPSDNFMIKISDREALKILPPEMLELLELNDASASADNNVYYTQAAIMGRLLPMTVASSNLLMFLTFLSHMPARFKTLLEQRDARALLLLAYFEAKVSEHGQWWWWKRATLEGQAICLYLERYHSSIPQLEPLLAFPKAHCSRGFASLGSSCGHLSPGPRLTSSPSARSEAVACAGSLRDLIS</sequence>
<dbReference type="Pfam" id="PF00172">
    <property type="entry name" value="Zn_clus"/>
    <property type="match status" value="1"/>
</dbReference>
<reference evidence="5" key="1">
    <citation type="journal article" date="2023" name="Mol. Phylogenet. Evol.">
        <title>Genome-scale phylogeny and comparative genomics of the fungal order Sordariales.</title>
        <authorList>
            <person name="Hensen N."/>
            <person name="Bonometti L."/>
            <person name="Westerberg I."/>
            <person name="Brannstrom I.O."/>
            <person name="Guillou S."/>
            <person name="Cros-Aarteil S."/>
            <person name="Calhoun S."/>
            <person name="Haridas S."/>
            <person name="Kuo A."/>
            <person name="Mondo S."/>
            <person name="Pangilinan J."/>
            <person name="Riley R."/>
            <person name="LaButti K."/>
            <person name="Andreopoulos B."/>
            <person name="Lipzen A."/>
            <person name="Chen C."/>
            <person name="Yan M."/>
            <person name="Daum C."/>
            <person name="Ng V."/>
            <person name="Clum A."/>
            <person name="Steindorff A."/>
            <person name="Ohm R.A."/>
            <person name="Martin F."/>
            <person name="Silar P."/>
            <person name="Natvig D.O."/>
            <person name="Lalanne C."/>
            <person name="Gautier V."/>
            <person name="Ament-Velasquez S.L."/>
            <person name="Kruys A."/>
            <person name="Hutchinson M.I."/>
            <person name="Powell A.J."/>
            <person name="Barry K."/>
            <person name="Miller A.N."/>
            <person name="Grigoriev I.V."/>
            <person name="Debuchy R."/>
            <person name="Gladieux P."/>
            <person name="Hiltunen Thoren M."/>
            <person name="Johannesson H."/>
        </authorList>
    </citation>
    <scope>NUCLEOTIDE SEQUENCE [LARGE SCALE GENOMIC DNA]</scope>
    <source>
        <strain evidence="5">CBS 340.73</strain>
    </source>
</reference>
<organism evidence="4 5">
    <name type="scientific">Diplogelasinospora grovesii</name>
    <dbReference type="NCBI Taxonomy" id="303347"/>
    <lineage>
        <taxon>Eukaryota</taxon>
        <taxon>Fungi</taxon>
        <taxon>Dikarya</taxon>
        <taxon>Ascomycota</taxon>
        <taxon>Pezizomycotina</taxon>
        <taxon>Sordariomycetes</taxon>
        <taxon>Sordariomycetidae</taxon>
        <taxon>Sordariales</taxon>
        <taxon>Diplogelasinosporaceae</taxon>
        <taxon>Diplogelasinospora</taxon>
    </lineage>
</organism>
<feature type="region of interest" description="Disordered" evidence="2">
    <location>
        <begin position="1"/>
        <end position="25"/>
    </location>
</feature>
<protein>
    <recommendedName>
        <fullName evidence="3">Zn(2)-C6 fungal-type domain-containing protein</fullName>
    </recommendedName>
</protein>
<dbReference type="CDD" id="cd00067">
    <property type="entry name" value="GAL4"/>
    <property type="match status" value="1"/>
</dbReference>
<dbReference type="PROSITE" id="PS00463">
    <property type="entry name" value="ZN2_CY6_FUNGAL_1"/>
    <property type="match status" value="1"/>
</dbReference>
<feature type="domain" description="Zn(2)-C6 fungal-type" evidence="3">
    <location>
        <begin position="26"/>
        <end position="56"/>
    </location>
</feature>
<dbReference type="Gene3D" id="4.10.240.10">
    <property type="entry name" value="Zn(2)-C6 fungal-type DNA-binding domain"/>
    <property type="match status" value="1"/>
</dbReference>
<evidence type="ECO:0000256" key="1">
    <source>
        <dbReference type="ARBA" id="ARBA00023242"/>
    </source>
</evidence>
<dbReference type="AlphaFoldDB" id="A0AAN6MZ22"/>
<dbReference type="SUPFAM" id="SSF57701">
    <property type="entry name" value="Zn2/Cys6 DNA-binding domain"/>
    <property type="match status" value="1"/>
</dbReference>
<comment type="caution">
    <text evidence="4">The sequence shown here is derived from an EMBL/GenBank/DDBJ whole genome shotgun (WGS) entry which is preliminary data.</text>
</comment>
<keyword evidence="5" id="KW-1185">Reference proteome</keyword>
<feature type="compositionally biased region" description="Basic residues" evidence="2">
    <location>
        <begin position="14"/>
        <end position="23"/>
    </location>
</feature>
<dbReference type="GO" id="GO:0008270">
    <property type="term" value="F:zinc ion binding"/>
    <property type="evidence" value="ECO:0007669"/>
    <property type="project" value="InterPro"/>
</dbReference>
<gene>
    <name evidence="4" type="ORF">QBC46DRAFT_323547</name>
</gene>